<dbReference type="OrthoDB" id="6064795at2"/>
<evidence type="ECO:0000313" key="1">
    <source>
        <dbReference type="EMBL" id="QDY99086.1"/>
    </source>
</evidence>
<dbReference type="EMBL" id="CP042301">
    <property type="protein sequence ID" value="QDY99086.1"/>
    <property type="molecule type" value="Genomic_DNA"/>
</dbReference>
<sequence>MSAPDRISMVDKAVTAWGEPPDWVRELADLADREGQRAAAGRIGYSASTVSMVIANRYGGGDLARVEEKVRGALMGVVVDCPVLGAIGRDVCLDWQKKPFAATSSRRLQMYRACRAGCPHARIKNGVR</sequence>
<accession>A0A5B8KTX9</accession>
<dbReference type="KEGG" id="niy:FQ775_01140"/>
<name>A0A5B8KTX9_9HYPH</name>
<protein>
    <submittedName>
        <fullName evidence="1">Transcriptional regulator</fullName>
    </submittedName>
</protein>
<reference evidence="1" key="1">
    <citation type="submission" date="2020-04" db="EMBL/GenBank/DDBJ databases">
        <title>Nitratireductor sp. nov. isolated from mangrove soil.</title>
        <authorList>
            <person name="Ye Y."/>
        </authorList>
    </citation>
    <scope>NUCLEOTIDE SEQUENCE</scope>
    <source>
        <strain evidence="1">SY7</strain>
    </source>
</reference>
<dbReference type="Proteomes" id="UP000321389">
    <property type="component" value="Chromosome"/>
</dbReference>
<keyword evidence="2" id="KW-1185">Reference proteome</keyword>
<organism evidence="1 2">
    <name type="scientific">Nitratireductor mangrovi</name>
    <dbReference type="NCBI Taxonomy" id="2599600"/>
    <lineage>
        <taxon>Bacteria</taxon>
        <taxon>Pseudomonadati</taxon>
        <taxon>Pseudomonadota</taxon>
        <taxon>Alphaproteobacteria</taxon>
        <taxon>Hyphomicrobiales</taxon>
        <taxon>Phyllobacteriaceae</taxon>
        <taxon>Nitratireductor</taxon>
    </lineage>
</organism>
<dbReference type="RefSeq" id="WP_146297736.1">
    <property type="nucleotide sequence ID" value="NZ_CP042301.2"/>
</dbReference>
<gene>
    <name evidence="1" type="ORF">FQ775_01140</name>
</gene>
<dbReference type="AlphaFoldDB" id="A0A5B8KTX9"/>
<proteinExistence type="predicted"/>
<evidence type="ECO:0000313" key="2">
    <source>
        <dbReference type="Proteomes" id="UP000321389"/>
    </source>
</evidence>